<protein>
    <recommendedName>
        <fullName evidence="1">SnoaL-like domain-containing protein</fullName>
    </recommendedName>
</protein>
<feature type="domain" description="SnoaL-like" evidence="1">
    <location>
        <begin position="25"/>
        <end position="134"/>
    </location>
</feature>
<dbReference type="EMBL" id="WRPP01000001">
    <property type="protein sequence ID" value="MVU76201.1"/>
    <property type="molecule type" value="Genomic_DNA"/>
</dbReference>
<dbReference type="InterPro" id="IPR032710">
    <property type="entry name" value="NTF2-like_dom_sf"/>
</dbReference>
<evidence type="ECO:0000259" key="1">
    <source>
        <dbReference type="Pfam" id="PF12680"/>
    </source>
</evidence>
<dbReference type="InterPro" id="IPR037401">
    <property type="entry name" value="SnoaL-like"/>
</dbReference>
<name>A0A7K1UPF5_9NOCA</name>
<sequence>MLTGSNVPFLEVVVSTSVETPRDVVEQLFLELPSRDAGRFAARMAPAAVFEIPFPIPGQPTRIEGREEIRDYLASRWSGTPGIELHGIRPTIHETTEPGLFVTECDIDITRPGAGREWVRSSVNVIRVEDGLVTLFRDYMDTGRIQSMRMAAERAEV</sequence>
<gene>
    <name evidence="2" type="ORF">GPX89_02970</name>
</gene>
<keyword evidence="3" id="KW-1185">Reference proteome</keyword>
<dbReference type="Pfam" id="PF12680">
    <property type="entry name" value="SnoaL_2"/>
    <property type="match status" value="1"/>
</dbReference>
<dbReference type="AlphaFoldDB" id="A0A7K1UPF5"/>
<accession>A0A7K1UPF5</accession>
<evidence type="ECO:0000313" key="2">
    <source>
        <dbReference type="EMBL" id="MVU76201.1"/>
    </source>
</evidence>
<dbReference type="Gene3D" id="3.10.450.50">
    <property type="match status" value="1"/>
</dbReference>
<dbReference type="SUPFAM" id="SSF54427">
    <property type="entry name" value="NTF2-like"/>
    <property type="match status" value="1"/>
</dbReference>
<reference evidence="2 3" key="1">
    <citation type="submission" date="2019-12" db="EMBL/GenBank/DDBJ databases">
        <title>Nocardia sp. nov. ET3-3 isolated from soil.</title>
        <authorList>
            <person name="Kanchanasin P."/>
            <person name="Tanasupawat S."/>
            <person name="Yuki M."/>
            <person name="Kudo T."/>
        </authorList>
    </citation>
    <scope>NUCLEOTIDE SEQUENCE [LARGE SCALE GENOMIC DNA]</scope>
    <source>
        <strain evidence="2 3">ET3-3</strain>
    </source>
</reference>
<dbReference type="Proteomes" id="UP000466794">
    <property type="component" value="Unassembled WGS sequence"/>
</dbReference>
<comment type="caution">
    <text evidence="2">The sequence shown here is derived from an EMBL/GenBank/DDBJ whole genome shotgun (WGS) entry which is preliminary data.</text>
</comment>
<organism evidence="2 3">
    <name type="scientific">Nocardia terrae</name>
    <dbReference type="NCBI Taxonomy" id="2675851"/>
    <lineage>
        <taxon>Bacteria</taxon>
        <taxon>Bacillati</taxon>
        <taxon>Actinomycetota</taxon>
        <taxon>Actinomycetes</taxon>
        <taxon>Mycobacteriales</taxon>
        <taxon>Nocardiaceae</taxon>
        <taxon>Nocardia</taxon>
    </lineage>
</organism>
<proteinExistence type="predicted"/>
<evidence type="ECO:0000313" key="3">
    <source>
        <dbReference type="Proteomes" id="UP000466794"/>
    </source>
</evidence>